<evidence type="ECO:0000256" key="3">
    <source>
        <dbReference type="ARBA" id="ARBA00022516"/>
    </source>
</evidence>
<dbReference type="NCBIfam" id="TIGR00163">
    <property type="entry name" value="PS_decarb"/>
    <property type="match status" value="1"/>
</dbReference>
<dbReference type="HAMAP" id="MF_00662">
    <property type="entry name" value="PS_decarb_PSD_B_type1"/>
    <property type="match status" value="1"/>
</dbReference>
<comment type="subcellular location">
    <subcellularLocation>
        <location evidence="12">Cell membrane</location>
        <topology evidence="12">Peripheral membrane protein</topology>
    </subcellularLocation>
</comment>
<gene>
    <name evidence="12 13" type="primary">psd</name>
    <name evidence="13" type="ORF">FKY71_01590</name>
</gene>
<evidence type="ECO:0000256" key="8">
    <source>
        <dbReference type="ARBA" id="ARBA00023209"/>
    </source>
</evidence>
<evidence type="ECO:0000313" key="13">
    <source>
        <dbReference type="EMBL" id="TQF00750.1"/>
    </source>
</evidence>
<evidence type="ECO:0000256" key="4">
    <source>
        <dbReference type="ARBA" id="ARBA00022793"/>
    </source>
</evidence>
<comment type="function">
    <text evidence="12">Catalyzes the formation of phosphatidylethanolamine (PtdEtn) from phosphatidylserine (PtdSer).</text>
</comment>
<dbReference type="Pfam" id="PF02666">
    <property type="entry name" value="PS_Dcarbxylase"/>
    <property type="match status" value="1"/>
</dbReference>
<comment type="caution">
    <text evidence="13">The sequence shown here is derived from an EMBL/GenBank/DDBJ whole genome shotgun (WGS) entry which is preliminary data.</text>
</comment>
<keyword evidence="9 12" id="KW-0456">Lyase</keyword>
<evidence type="ECO:0000256" key="2">
    <source>
        <dbReference type="ARBA" id="ARBA00022475"/>
    </source>
</evidence>
<feature type="chain" id="PRO_5023477151" description="Phosphatidylserine decarboxylase beta chain" evidence="12">
    <location>
        <begin position="1"/>
        <end position="250"/>
    </location>
</feature>
<evidence type="ECO:0000256" key="5">
    <source>
        <dbReference type="ARBA" id="ARBA00023098"/>
    </source>
</evidence>
<dbReference type="PANTHER" id="PTHR10067">
    <property type="entry name" value="PHOSPHATIDYLSERINE DECARBOXYLASE"/>
    <property type="match status" value="1"/>
</dbReference>
<keyword evidence="2 12" id="KW-1003">Cell membrane</keyword>
<keyword evidence="3 12" id="KW-0444">Lipid biosynthesis</keyword>
<sequence>MIRARLFAALMTVLPQHGLSRLVHRLARWRWRPWKNALIRGFIKAYHINMGEAVSTEPDSYASFNAFFTRALAPGKRPIKTDPGTILSPVDGAVSQFGTIESGRLIQAKGRHYTLDALLGGDPSLTAAFTEGRFATLYLSPRDYHRVHMPCAGTLQRMLHVPGRLFGVSTPLVAQVPRLYARNERVISLFETDAGPLAVILVGAIGVGSIETVWAGEVTPPRGQRIRSWDMRNQAIELAAGEEMGRFNLGSSVILLLPPDANVTWHETIALEAPVRLGQPMAELADAEADSGAIPGESHDGLE</sequence>
<feature type="active site" description="Charge relay system; for autoendoproteolytic cleavage activity" evidence="12">
    <location>
        <position position="251"/>
    </location>
</feature>
<proteinExistence type="inferred from homology"/>
<dbReference type="EC" id="4.1.1.65" evidence="12"/>
<keyword evidence="10 12" id="KW-1208">Phospholipid metabolism</keyword>
<evidence type="ECO:0000256" key="7">
    <source>
        <dbReference type="ARBA" id="ARBA00023145"/>
    </source>
</evidence>
<feature type="modified residue" description="Pyruvic acid (Ser); by autocatalysis" evidence="12">
    <location>
        <position position="251"/>
    </location>
</feature>
<dbReference type="InterPro" id="IPR003817">
    <property type="entry name" value="PS_Dcarbxylase"/>
</dbReference>
<reference evidence="13 14" key="1">
    <citation type="submission" date="2019-06" db="EMBL/GenBank/DDBJ databases">
        <title>Metagenome assembled Genome of Spiribacter salinus SL48-SHIP from the microbial mat of Salt Lake 48 (Novosibirsk region, Russia).</title>
        <authorList>
            <person name="Shipova A."/>
            <person name="Rozanov A.S."/>
            <person name="Bryanskaya A.V."/>
            <person name="Peltek S.E."/>
        </authorList>
    </citation>
    <scope>NUCLEOTIDE SEQUENCE [LARGE SCALE GENOMIC DNA]</scope>
    <source>
        <strain evidence="13">SL48-SHIP-2</strain>
    </source>
</reference>
<evidence type="ECO:0000256" key="11">
    <source>
        <dbReference type="ARBA" id="ARBA00023317"/>
    </source>
</evidence>
<feature type="chain" id="PRO_5023477150" description="Phosphatidylserine decarboxylase alpha chain" evidence="12">
    <location>
        <begin position="251"/>
        <end position="303"/>
    </location>
</feature>
<dbReference type="AlphaFoldDB" id="A0A540VVG0"/>
<evidence type="ECO:0000256" key="10">
    <source>
        <dbReference type="ARBA" id="ARBA00023264"/>
    </source>
</evidence>
<protein>
    <recommendedName>
        <fullName evidence="12">Phosphatidylserine decarboxylase proenzyme</fullName>
        <ecNumber evidence="12">4.1.1.65</ecNumber>
    </recommendedName>
    <component>
        <recommendedName>
            <fullName evidence="12">Phosphatidylserine decarboxylase alpha chain</fullName>
        </recommendedName>
    </component>
    <component>
        <recommendedName>
            <fullName evidence="12">Phosphatidylserine decarboxylase beta chain</fullName>
        </recommendedName>
    </component>
</protein>
<comment type="PTM">
    <text evidence="12">Is synthesized initially as an inactive proenzyme. Formation of the active enzyme involves a self-maturation process in which the active site pyruvoyl group is generated from an internal serine residue via an autocatalytic post-translational modification. Two non-identical subunits are generated from the proenzyme in this reaction, and the pyruvate is formed at the N-terminus of the alpha chain, which is derived from the carboxyl end of the proenzyme. The autoendoproteolytic cleavage occurs by a canonical serine protease mechanism, in which the side chain hydroxyl group of the serine supplies its oxygen atom to form the C-terminus of the beta chain, while the remainder of the serine residue undergoes an oxidative deamination to produce ammonia and the pyruvoyl prosthetic group on the alpha chain. During this reaction, the Ser that is part of the protease active site of the proenzyme becomes the pyruvoyl prosthetic group, which constitutes an essential element of the active site of the mature decarboxylase.</text>
</comment>
<comment type="pathway">
    <text evidence="12">Phospholipid metabolism; phosphatidylethanolamine biosynthesis; phosphatidylethanolamine from CDP-diacylglycerol: step 2/2.</text>
</comment>
<keyword evidence="6 12" id="KW-0472">Membrane</keyword>
<feature type="active site" description="Charge relay system; for autoendoproteolytic cleavage activity" evidence="12">
    <location>
        <position position="91"/>
    </location>
</feature>
<keyword evidence="8 12" id="KW-0594">Phospholipid biosynthesis</keyword>
<comment type="similarity">
    <text evidence="12">Belongs to the phosphatidylserine decarboxylase family. PSD-B subfamily. Prokaryotic type I sub-subfamily.</text>
</comment>
<comment type="pathway">
    <text evidence="1">Lipid metabolism.</text>
</comment>
<accession>A0A540VVG0</accession>
<organism evidence="13 14">
    <name type="scientific">Spiribacter salinus</name>
    <dbReference type="NCBI Taxonomy" id="1335746"/>
    <lineage>
        <taxon>Bacteria</taxon>
        <taxon>Pseudomonadati</taxon>
        <taxon>Pseudomonadota</taxon>
        <taxon>Gammaproteobacteria</taxon>
        <taxon>Chromatiales</taxon>
        <taxon>Ectothiorhodospiraceae</taxon>
        <taxon>Spiribacter</taxon>
    </lineage>
</organism>
<dbReference type="UniPathway" id="UPA00558">
    <property type="reaction ID" value="UER00616"/>
</dbReference>
<feature type="site" description="Cleavage (non-hydrolytic); by autocatalysis" evidence="12">
    <location>
        <begin position="250"/>
        <end position="251"/>
    </location>
</feature>
<comment type="subunit">
    <text evidence="12">Heterodimer of a large membrane-associated beta subunit and a small pyruvoyl-containing alpha subunit.</text>
</comment>
<comment type="catalytic activity">
    <reaction evidence="12">
        <text>a 1,2-diacyl-sn-glycero-3-phospho-L-serine + H(+) = a 1,2-diacyl-sn-glycero-3-phosphoethanolamine + CO2</text>
        <dbReference type="Rhea" id="RHEA:20828"/>
        <dbReference type="ChEBI" id="CHEBI:15378"/>
        <dbReference type="ChEBI" id="CHEBI:16526"/>
        <dbReference type="ChEBI" id="CHEBI:57262"/>
        <dbReference type="ChEBI" id="CHEBI:64612"/>
        <dbReference type="EC" id="4.1.1.65"/>
    </reaction>
</comment>
<keyword evidence="4 12" id="KW-0210">Decarboxylase</keyword>
<evidence type="ECO:0000256" key="12">
    <source>
        <dbReference type="HAMAP-Rule" id="MF_00662"/>
    </source>
</evidence>
<dbReference type="STRING" id="1260251.SPISAL_06510"/>
<evidence type="ECO:0000256" key="6">
    <source>
        <dbReference type="ARBA" id="ARBA00023136"/>
    </source>
</evidence>
<dbReference type="GO" id="GO:0005886">
    <property type="term" value="C:plasma membrane"/>
    <property type="evidence" value="ECO:0007669"/>
    <property type="project" value="UniProtKB-SubCell"/>
</dbReference>
<keyword evidence="11 12" id="KW-0670">Pyruvate</keyword>
<dbReference type="Proteomes" id="UP000315400">
    <property type="component" value="Unassembled WGS sequence"/>
</dbReference>
<feature type="active site" description="Charge relay system; for autoendoproteolytic cleavage activity" evidence="12">
    <location>
        <position position="148"/>
    </location>
</feature>
<keyword evidence="7 12" id="KW-0865">Zymogen</keyword>
<name>A0A540VVG0_9GAMM</name>
<evidence type="ECO:0000313" key="14">
    <source>
        <dbReference type="Proteomes" id="UP000315400"/>
    </source>
</evidence>
<dbReference type="EMBL" id="VIFK01000005">
    <property type="protein sequence ID" value="TQF00750.1"/>
    <property type="molecule type" value="Genomic_DNA"/>
</dbReference>
<feature type="active site" description="Schiff-base intermediate with substrate; via pyruvic acid; for decarboxylase activity" evidence="12">
    <location>
        <position position="251"/>
    </location>
</feature>
<keyword evidence="5 12" id="KW-0443">Lipid metabolism</keyword>
<evidence type="ECO:0000256" key="1">
    <source>
        <dbReference type="ARBA" id="ARBA00005189"/>
    </source>
</evidence>
<dbReference type="InterPro" id="IPR033177">
    <property type="entry name" value="PSD-B"/>
</dbReference>
<dbReference type="GO" id="GO:0006646">
    <property type="term" value="P:phosphatidylethanolamine biosynthetic process"/>
    <property type="evidence" value="ECO:0007669"/>
    <property type="project" value="UniProtKB-UniRule"/>
</dbReference>
<dbReference type="GO" id="GO:0004609">
    <property type="term" value="F:phosphatidylserine decarboxylase activity"/>
    <property type="evidence" value="ECO:0007669"/>
    <property type="project" value="UniProtKB-UniRule"/>
</dbReference>
<evidence type="ECO:0000256" key="9">
    <source>
        <dbReference type="ARBA" id="ARBA00023239"/>
    </source>
</evidence>
<comment type="cofactor">
    <cofactor evidence="12">
        <name>pyruvate</name>
        <dbReference type="ChEBI" id="CHEBI:15361"/>
    </cofactor>
    <text evidence="12">Binds 1 pyruvoyl group covalently per subunit.</text>
</comment>
<dbReference type="InterPro" id="IPR033178">
    <property type="entry name" value="PSD_type1_pro"/>
</dbReference>
<dbReference type="PANTHER" id="PTHR10067:SF6">
    <property type="entry name" value="PHOSPHATIDYLSERINE DECARBOXYLASE PROENZYME, MITOCHONDRIAL"/>
    <property type="match status" value="1"/>
</dbReference>